<protein>
    <submittedName>
        <fullName evidence="2">LON peptidase substrate-binding domain-containing protein</fullName>
    </submittedName>
</protein>
<dbReference type="EMBL" id="JABZMI010000023">
    <property type="protein sequence ID" value="MBF1163905.1"/>
    <property type="molecule type" value="Genomic_DNA"/>
</dbReference>
<dbReference type="InterPro" id="IPR003111">
    <property type="entry name" value="Lon_prtase_N"/>
</dbReference>
<dbReference type="InterPro" id="IPR015947">
    <property type="entry name" value="PUA-like_sf"/>
</dbReference>
<dbReference type="Gene3D" id="2.30.130.40">
    <property type="entry name" value="LON domain-like"/>
    <property type="match status" value="1"/>
</dbReference>
<comment type="caution">
    <text evidence="2">The sequence shown here is derived from an EMBL/GenBank/DDBJ whole genome shotgun (WGS) entry which is preliminary data.</text>
</comment>
<dbReference type="SUPFAM" id="SSF88697">
    <property type="entry name" value="PUA domain-like"/>
    <property type="match status" value="1"/>
</dbReference>
<dbReference type="Pfam" id="PF02190">
    <property type="entry name" value="LON_substr_bdg"/>
    <property type="match status" value="1"/>
</dbReference>
<dbReference type="Gene3D" id="1.10.4060.10">
    <property type="entry name" value="BPP1347 like domain"/>
    <property type="match status" value="1"/>
</dbReference>
<proteinExistence type="predicted"/>
<dbReference type="PANTHER" id="PTHR46732">
    <property type="entry name" value="ATP-DEPENDENT PROTEASE LA (LON) DOMAIN PROTEIN"/>
    <property type="match status" value="1"/>
</dbReference>
<evidence type="ECO:0000313" key="2">
    <source>
        <dbReference type="EMBL" id="MBF1163905.1"/>
    </source>
</evidence>
<organism evidence="2 3">
    <name type="scientific">Dechloromonas agitata</name>
    <dbReference type="NCBI Taxonomy" id="73030"/>
    <lineage>
        <taxon>Bacteria</taxon>
        <taxon>Pseudomonadati</taxon>
        <taxon>Pseudomonadota</taxon>
        <taxon>Betaproteobacteria</taxon>
        <taxon>Rhodocyclales</taxon>
        <taxon>Azonexaceae</taxon>
        <taxon>Dechloromonas</taxon>
    </lineage>
</organism>
<dbReference type="AlphaFoldDB" id="A0A930FYL3"/>
<dbReference type="PROSITE" id="PS51787">
    <property type="entry name" value="LON_N"/>
    <property type="match status" value="1"/>
</dbReference>
<dbReference type="RefSeq" id="WP_084019549.1">
    <property type="nucleotide sequence ID" value="NZ_JARBJQ010000013.1"/>
</dbReference>
<evidence type="ECO:0000259" key="1">
    <source>
        <dbReference type="PROSITE" id="PS51787"/>
    </source>
</evidence>
<dbReference type="PANTHER" id="PTHR46732:SF8">
    <property type="entry name" value="ATP-DEPENDENT PROTEASE LA (LON) DOMAIN PROTEIN"/>
    <property type="match status" value="1"/>
</dbReference>
<dbReference type="Proteomes" id="UP000718593">
    <property type="component" value="Unassembled WGS sequence"/>
</dbReference>
<sequence length="210" mass="23440">MGWFDFMRSPGGTSIETLSIPLFPLNTVLFPGGLQPLKIFEQRYLDMAAACLKDDRPFGICLIDKGGEVGQAATPHAVGTLASIANWEMEQLGILMITAQGGRRFRIIDSHIGPGNLLAGTVELLPEIPTVPLPQERERLLPLLQRIVSDLGPERIPQPHRYDDAEWVGYRITEVLPIQNLAKQKLLELDDPLVRLEILEKYLSQRKLIG</sequence>
<dbReference type="SMART" id="SM00464">
    <property type="entry name" value="LON"/>
    <property type="match status" value="1"/>
</dbReference>
<gene>
    <name evidence="2" type="ORF">HXL68_02585</name>
</gene>
<feature type="domain" description="Lon N-terminal" evidence="1">
    <location>
        <begin position="17"/>
        <end position="207"/>
    </location>
</feature>
<dbReference type="InterPro" id="IPR046336">
    <property type="entry name" value="Lon_prtase_N_sf"/>
</dbReference>
<accession>A0A930FYL3</accession>
<reference evidence="2" key="1">
    <citation type="submission" date="2020-04" db="EMBL/GenBank/DDBJ databases">
        <title>Deep metagenomics examines the oral microbiome during advanced dental caries in children, revealing novel taxa and co-occurrences with host molecules.</title>
        <authorList>
            <person name="Baker J.L."/>
            <person name="Morton J.T."/>
            <person name="Dinis M."/>
            <person name="Alvarez R."/>
            <person name="Tran N.C."/>
            <person name="Knight R."/>
            <person name="Edlund A."/>
        </authorList>
    </citation>
    <scope>NUCLEOTIDE SEQUENCE</scope>
    <source>
        <strain evidence="2">JCVI_32_bin.24</strain>
    </source>
</reference>
<evidence type="ECO:0000313" key="3">
    <source>
        <dbReference type="Proteomes" id="UP000718593"/>
    </source>
</evidence>
<name>A0A930FYL3_9RHOO</name>